<protein>
    <recommendedName>
        <fullName evidence="4">Ubiquitin-like domain-containing protein</fullName>
    </recommendedName>
</protein>
<organism evidence="2 3">
    <name type="scientific">Tritrichomonas musculus</name>
    <dbReference type="NCBI Taxonomy" id="1915356"/>
    <lineage>
        <taxon>Eukaryota</taxon>
        <taxon>Metamonada</taxon>
        <taxon>Parabasalia</taxon>
        <taxon>Tritrichomonadida</taxon>
        <taxon>Tritrichomonadidae</taxon>
        <taxon>Tritrichomonas</taxon>
    </lineage>
</organism>
<comment type="caution">
    <text evidence="2">The sequence shown here is derived from an EMBL/GenBank/DDBJ whole genome shotgun (WGS) entry which is preliminary data.</text>
</comment>
<feature type="transmembrane region" description="Helical" evidence="1">
    <location>
        <begin position="128"/>
        <end position="151"/>
    </location>
</feature>
<dbReference type="EMBL" id="JAPFFF010000008">
    <property type="protein sequence ID" value="KAK8884913.1"/>
    <property type="molecule type" value="Genomic_DNA"/>
</dbReference>
<evidence type="ECO:0008006" key="4">
    <source>
        <dbReference type="Google" id="ProtNLM"/>
    </source>
</evidence>
<evidence type="ECO:0000256" key="1">
    <source>
        <dbReference type="SAM" id="Phobius"/>
    </source>
</evidence>
<dbReference type="Proteomes" id="UP001470230">
    <property type="component" value="Unassembled WGS sequence"/>
</dbReference>
<sequence>MISYNQDLIQTLIIQPPQFDTSLNERAGSNNLRLKIQASIPDPSLPGQVFVIRKFLRYPATTDISKVISNFQKDIPAISKKTGLLLKYNNILYESGTLESCHIQNDSTLTIIALENDKEATENEGFRFVYWALVPLLIAFSFLGAGLIGQFKMIYRAIYVLFATLIGVPSTIATVLGFYESFSDAMKAGIVGQYWFSPGCCSCCFYDCRCNSHHCINKNCCCCSCGKANEHVSSEIDINKLIEEMNNAMQNIDDRREDLSILNNSENLLQF</sequence>
<keyword evidence="3" id="KW-1185">Reference proteome</keyword>
<keyword evidence="1" id="KW-0472">Membrane</keyword>
<evidence type="ECO:0000313" key="2">
    <source>
        <dbReference type="EMBL" id="KAK8884913.1"/>
    </source>
</evidence>
<keyword evidence="1" id="KW-1133">Transmembrane helix</keyword>
<evidence type="ECO:0000313" key="3">
    <source>
        <dbReference type="Proteomes" id="UP001470230"/>
    </source>
</evidence>
<accession>A0ABR2K2B8</accession>
<gene>
    <name evidence="2" type="ORF">M9Y10_044036</name>
</gene>
<proteinExistence type="predicted"/>
<reference evidence="2 3" key="1">
    <citation type="submission" date="2024-04" db="EMBL/GenBank/DDBJ databases">
        <title>Tritrichomonas musculus Genome.</title>
        <authorList>
            <person name="Alves-Ferreira E."/>
            <person name="Grigg M."/>
            <person name="Lorenzi H."/>
            <person name="Galac M."/>
        </authorList>
    </citation>
    <scope>NUCLEOTIDE SEQUENCE [LARGE SCALE GENOMIC DNA]</scope>
    <source>
        <strain evidence="2 3">EAF2021</strain>
    </source>
</reference>
<name>A0ABR2K2B8_9EUKA</name>
<feature type="transmembrane region" description="Helical" evidence="1">
    <location>
        <begin position="157"/>
        <end position="179"/>
    </location>
</feature>
<keyword evidence="1" id="KW-0812">Transmembrane</keyword>